<protein>
    <recommendedName>
        <fullName evidence="3">AraC-type arabinose-binding/dimerisation domain-containing protein</fullName>
    </recommendedName>
</protein>
<dbReference type="OrthoDB" id="4205621at2"/>
<dbReference type="STRING" id="1121895.GCA_000378485_02525"/>
<dbReference type="AlphaFoldDB" id="A0A0A2M136"/>
<dbReference type="eggNOG" id="COG1917">
    <property type="taxonomic scope" value="Bacteria"/>
</dbReference>
<gene>
    <name evidence="1" type="ORF">Q765_10720</name>
</gene>
<proteinExistence type="predicted"/>
<dbReference type="RefSeq" id="WP_020213694.1">
    <property type="nucleotide sequence ID" value="NZ_JRLX01000010.1"/>
</dbReference>
<dbReference type="EMBL" id="JRLX01000010">
    <property type="protein sequence ID" value="KGO86352.1"/>
    <property type="molecule type" value="Genomic_DNA"/>
</dbReference>
<reference evidence="1 2" key="1">
    <citation type="submission" date="2013-09" db="EMBL/GenBank/DDBJ databases">
        <authorList>
            <person name="Zeng Z."/>
            <person name="Chen C."/>
        </authorList>
    </citation>
    <scope>NUCLEOTIDE SEQUENCE [LARGE SCALE GENOMIC DNA]</scope>
    <source>
        <strain evidence="1 2">WB 3.3-2</strain>
    </source>
</reference>
<name>A0A0A2M136_9FLAO</name>
<evidence type="ECO:0000313" key="1">
    <source>
        <dbReference type="EMBL" id="KGO86352.1"/>
    </source>
</evidence>
<sequence>MNLDTPVHIKTIRLYNLPDGSCTFQIGIVPNTTHIPVTGFFAQTHIEAYQKVAHPAPRKQFVVTLTGKLQFTVTNGDSFIIEPGILLIAEDIHGPGHTWLLLEGDSWHRLYIPIPEDAKTHFIKDSV</sequence>
<comment type="caution">
    <text evidence="1">The sequence shown here is derived from an EMBL/GenBank/DDBJ whole genome shotgun (WGS) entry which is preliminary data.</text>
</comment>
<organism evidence="1 2">
    <name type="scientific">Flavobacterium rivuli WB 3.3-2 = DSM 21788</name>
    <dbReference type="NCBI Taxonomy" id="1121895"/>
    <lineage>
        <taxon>Bacteria</taxon>
        <taxon>Pseudomonadati</taxon>
        <taxon>Bacteroidota</taxon>
        <taxon>Flavobacteriia</taxon>
        <taxon>Flavobacteriales</taxon>
        <taxon>Flavobacteriaceae</taxon>
        <taxon>Flavobacterium</taxon>
    </lineage>
</organism>
<dbReference type="Proteomes" id="UP000030152">
    <property type="component" value="Unassembled WGS sequence"/>
</dbReference>
<evidence type="ECO:0000313" key="2">
    <source>
        <dbReference type="Proteomes" id="UP000030152"/>
    </source>
</evidence>
<keyword evidence="2" id="KW-1185">Reference proteome</keyword>
<accession>A0A0A2M136</accession>
<evidence type="ECO:0008006" key="3">
    <source>
        <dbReference type="Google" id="ProtNLM"/>
    </source>
</evidence>